<dbReference type="AlphaFoldDB" id="A0ABD0UMP8"/>
<evidence type="ECO:0000313" key="1">
    <source>
        <dbReference type="EMBL" id="KAL0913944.1"/>
    </source>
</evidence>
<evidence type="ECO:0000313" key="2">
    <source>
        <dbReference type="Proteomes" id="UP001552299"/>
    </source>
</evidence>
<protein>
    <submittedName>
        <fullName evidence="1">Uncharacterized protein</fullName>
    </submittedName>
</protein>
<proteinExistence type="predicted"/>
<dbReference type="EMBL" id="JANQDX010000013">
    <property type="protein sequence ID" value="KAL0913944.1"/>
    <property type="molecule type" value="Genomic_DNA"/>
</dbReference>
<sequence>MWVSGRILLADYNIKVIAIFVLHRGRETYYTGGYDPVVPPVAPPPDWIGMIDALIRLSMLLRQSFVPKSLLCSPQRPERETLFGALPFLSFACVSQGLLRLVHSEGDQLFEKLSPIRDKSPLGPSSHSLAQTAVEPEALRFLVICITSRVSHVQAKKKQKLAGSPSLGPFTLADAKQFSPVFLSPINFIWIGQELEPEPAPSPLIRRTRPKLNPSSPGLLPCSRPIPLLGSNPQPTFSIPLVIRPRPPDLSLCSHGTSKRRPQGIDLIPLVLAEFRTSWASGMEVPRSPHEGRTHALHRSKVKGSMLFYTLSVGESRYPPWLIIYMIASALPLDC</sequence>
<name>A0ABD0UMP8_DENTH</name>
<reference evidence="1 2" key="1">
    <citation type="journal article" date="2024" name="Plant Biotechnol. J.">
        <title>Dendrobium thyrsiflorum genome and its molecular insights into genes involved in important horticultural traits.</title>
        <authorList>
            <person name="Chen B."/>
            <person name="Wang J.Y."/>
            <person name="Zheng P.J."/>
            <person name="Li K.L."/>
            <person name="Liang Y.M."/>
            <person name="Chen X.F."/>
            <person name="Zhang C."/>
            <person name="Zhao X."/>
            <person name="He X."/>
            <person name="Zhang G.Q."/>
            <person name="Liu Z.J."/>
            <person name="Xu Q."/>
        </authorList>
    </citation>
    <scope>NUCLEOTIDE SEQUENCE [LARGE SCALE GENOMIC DNA]</scope>
    <source>
        <strain evidence="1">GZMU011</strain>
    </source>
</reference>
<comment type="caution">
    <text evidence="1">The sequence shown here is derived from an EMBL/GenBank/DDBJ whole genome shotgun (WGS) entry which is preliminary data.</text>
</comment>
<keyword evidence="2" id="KW-1185">Reference proteome</keyword>
<gene>
    <name evidence="1" type="ORF">M5K25_017439</name>
</gene>
<organism evidence="1 2">
    <name type="scientific">Dendrobium thyrsiflorum</name>
    <name type="common">Pinecone-like raceme dendrobium</name>
    <name type="synonym">Orchid</name>
    <dbReference type="NCBI Taxonomy" id="117978"/>
    <lineage>
        <taxon>Eukaryota</taxon>
        <taxon>Viridiplantae</taxon>
        <taxon>Streptophyta</taxon>
        <taxon>Embryophyta</taxon>
        <taxon>Tracheophyta</taxon>
        <taxon>Spermatophyta</taxon>
        <taxon>Magnoliopsida</taxon>
        <taxon>Liliopsida</taxon>
        <taxon>Asparagales</taxon>
        <taxon>Orchidaceae</taxon>
        <taxon>Epidendroideae</taxon>
        <taxon>Malaxideae</taxon>
        <taxon>Dendrobiinae</taxon>
        <taxon>Dendrobium</taxon>
    </lineage>
</organism>
<dbReference type="Proteomes" id="UP001552299">
    <property type="component" value="Unassembled WGS sequence"/>
</dbReference>
<accession>A0ABD0UMP8</accession>